<dbReference type="SUPFAM" id="SSF52058">
    <property type="entry name" value="L domain-like"/>
    <property type="match status" value="1"/>
</dbReference>
<dbReference type="InParanoid" id="I3EEK9"/>
<evidence type="ECO:0000313" key="2">
    <source>
        <dbReference type="EMBL" id="EIJ87656.1"/>
    </source>
</evidence>
<feature type="chain" id="PRO_5003670416" description="C2H2-type domain-containing protein" evidence="1">
    <location>
        <begin position="19"/>
        <end position="463"/>
    </location>
</feature>
<gene>
    <name evidence="2" type="ORF">NEQG_02203</name>
</gene>
<evidence type="ECO:0000313" key="3">
    <source>
        <dbReference type="Proteomes" id="UP000002872"/>
    </source>
</evidence>
<feature type="signal peptide" evidence="1">
    <location>
        <begin position="1"/>
        <end position="18"/>
    </location>
</feature>
<keyword evidence="3" id="KW-1185">Reference proteome</keyword>
<dbReference type="VEuPathDB" id="MicrosporidiaDB:NEQG_02203"/>
<dbReference type="AlphaFoldDB" id="I3EEK9"/>
<accession>I3EEK9</accession>
<dbReference type="OMA" id="HITIFAE"/>
<dbReference type="EMBL" id="GL870881">
    <property type="protein sequence ID" value="EIJ87656.1"/>
    <property type="molecule type" value="Genomic_DNA"/>
</dbReference>
<dbReference type="Proteomes" id="UP000002872">
    <property type="component" value="Unassembled WGS sequence"/>
</dbReference>
<keyword evidence="1" id="KW-0732">Signal</keyword>
<evidence type="ECO:0000256" key="1">
    <source>
        <dbReference type="SAM" id="SignalP"/>
    </source>
</evidence>
<name>I3EEK9_NEMP3</name>
<protein>
    <recommendedName>
        <fullName evidence="4">C2H2-type domain-containing protein</fullName>
    </recommendedName>
</protein>
<sequence>MSMYILVVISTISLYAQANNVFTLKEYNWQVCTQESEFVIISSMDRSVLEYNLNSAICIRVTTRAEKLDTLAPSCIELDEFLSRWLLRVNEVIIKRPELITNQLITILTRIPSLETVCMAINKQENYTITACLSNLTKCYGLKTLILDMNYVTLSQDITLTLPKTKTFFFRNYFFNMGLSLLDMESAEEISISAERVSNLRIDYSSITLVPGTLRLVIYTNYMGSIPLVVICNPNIYLEVIYLSKTPFSAQNNTVINSFDGILPGYSAYINKVFSYLVIQKEQVVFCCYKPFKKWSILLKHISTTHICNNVTIITYNALNQKSTLSIPGRNQCISEMCILTPQEEDQITEFLQLVTIINLEIFVNGACIRLLKENFPKEKRNWTNFLRLIHTLSFSDLQGRHEIPFCFYKLYRLRSLSVYNSQIPNLLEVLVSMPGLRVIIVENCIFNHANTYVLHQYITRSV</sequence>
<dbReference type="HOGENOM" id="CLU_479038_0_0_1"/>
<evidence type="ECO:0008006" key="4">
    <source>
        <dbReference type="Google" id="ProtNLM"/>
    </source>
</evidence>
<proteinExistence type="predicted"/>
<dbReference type="OrthoDB" id="2187442at2759"/>
<reference evidence="2" key="1">
    <citation type="submission" date="2011-01" db="EMBL/GenBank/DDBJ databases">
        <title>The Genome Sequence of Nematocida parisii strain ERTm3.</title>
        <authorList>
            <consortium name="The Broad Institute Genome Sequencing Platform"/>
            <consortium name="The Broad Institute Genome Sequencing Center for Infectious Disease"/>
            <person name="Cuomo C."/>
            <person name="Troemel E."/>
            <person name="Young S.K."/>
            <person name="Zeng Q."/>
            <person name="Gargeya S."/>
            <person name="Fitzgerald M."/>
            <person name="Haas B."/>
            <person name="Abouelleil A."/>
            <person name="Alvarado L."/>
            <person name="Arachchi H.M."/>
            <person name="Berlin A."/>
            <person name="Chapman S.B."/>
            <person name="Gearin G."/>
            <person name="Goldberg J."/>
            <person name="Griggs A."/>
            <person name="Gujja S."/>
            <person name="Hansen M."/>
            <person name="Heiman D."/>
            <person name="Howarth C."/>
            <person name="Larimer J."/>
            <person name="Lui A."/>
            <person name="MacDonald P.J.P."/>
            <person name="McCowen C."/>
            <person name="Montmayeur A."/>
            <person name="Murphy C."/>
            <person name="Neiman D."/>
            <person name="Pearson M."/>
            <person name="Priest M."/>
            <person name="Roberts A."/>
            <person name="Saif S."/>
            <person name="Shea T."/>
            <person name="Sisk P."/>
            <person name="Stolte C."/>
            <person name="Sykes S."/>
            <person name="Wortman J."/>
            <person name="Nusbaum C."/>
            <person name="Birren B."/>
        </authorList>
    </citation>
    <scope>NUCLEOTIDE SEQUENCE</scope>
    <source>
        <strain evidence="2">ERTm3</strain>
    </source>
</reference>
<organism evidence="2 3">
    <name type="scientific">Nematocida parisii (strain ERTm3)</name>
    <name type="common">Nematode killer fungus</name>
    <dbReference type="NCBI Taxonomy" id="935791"/>
    <lineage>
        <taxon>Eukaryota</taxon>
        <taxon>Fungi</taxon>
        <taxon>Fungi incertae sedis</taxon>
        <taxon>Microsporidia</taxon>
        <taxon>Nematocida</taxon>
    </lineage>
</organism>